<feature type="coiled-coil region" evidence="1">
    <location>
        <begin position="216"/>
        <end position="243"/>
    </location>
</feature>
<dbReference type="EMBL" id="MN739017">
    <property type="protein sequence ID" value="QHT35305.1"/>
    <property type="molecule type" value="Genomic_DNA"/>
</dbReference>
<keyword evidence="1" id="KW-0175">Coiled coil</keyword>
<dbReference type="GO" id="GO:0004842">
    <property type="term" value="F:ubiquitin-protein transferase activity"/>
    <property type="evidence" value="ECO:0007669"/>
    <property type="project" value="InterPro"/>
</dbReference>
<evidence type="ECO:0000313" key="2">
    <source>
        <dbReference type="EMBL" id="QHT35305.1"/>
    </source>
</evidence>
<dbReference type="AlphaFoldDB" id="A0A6C0F813"/>
<proteinExistence type="predicted"/>
<evidence type="ECO:0000256" key="1">
    <source>
        <dbReference type="SAM" id="Coils"/>
    </source>
</evidence>
<sequence>MNCEICTETFTKRRQQVKCQYCDMTACAECCKTFILSKNQPTCMNNACTGEWSRKHIRENFTQKFINTELKEHQKNVLIETQMALMPETQLIIEEIKRKARLNSKINILVKERQATRERNAKYEAEKLGEYTRKKKALENLTSWHTNYYGGLYTEQISKALEVFDNDDSRIPDDGLRDALKLIVDTHKSLEDKIHANFHVIETYKTISCPDWTEYVKQRNDEIKEYDDRIEKLRRKRDNGSSRQRAEFIRKCGDPECRGFLSTRWKCGLCEKTTCIDCHEVKVESETEAQTHTCDANCVATIKLLKTDTRSCPGCQASIFKIDGCDQMWCTLCKTGFSWTTGKIEMKLHNPHYYEWRRQNGGLDREPGDVPRCDTPQDIVNRIINYYNMDDLILEDRIIELCRRCVHISAYNTNPTAPDFENDRIRYLNNEINAEMFKNNLVRANKAYSKKHEIYTVYELLVTTFTDIMLRFCNVLDETGQGEPSLDILNEINTIVDYVNGCFADIAFAYGSISKHEVSYGLEVSKISMKKIKSDE</sequence>
<dbReference type="PANTHER" id="PTHR11685">
    <property type="entry name" value="RBR FAMILY RING FINGER AND IBR DOMAIN-CONTAINING"/>
    <property type="match status" value="1"/>
</dbReference>
<reference evidence="2" key="1">
    <citation type="journal article" date="2020" name="Nature">
        <title>Giant virus diversity and host interactions through global metagenomics.</title>
        <authorList>
            <person name="Schulz F."/>
            <person name="Roux S."/>
            <person name="Paez-Espino D."/>
            <person name="Jungbluth S."/>
            <person name="Walsh D.A."/>
            <person name="Denef V.J."/>
            <person name="McMahon K.D."/>
            <person name="Konstantinidis K.T."/>
            <person name="Eloe-Fadrosh E.A."/>
            <person name="Kyrpides N.C."/>
            <person name="Woyke T."/>
        </authorList>
    </citation>
    <scope>NUCLEOTIDE SEQUENCE</scope>
    <source>
        <strain evidence="2">GVMAG-M-3300009180-1</strain>
    </source>
</reference>
<organism evidence="2">
    <name type="scientific">viral metagenome</name>
    <dbReference type="NCBI Taxonomy" id="1070528"/>
    <lineage>
        <taxon>unclassified sequences</taxon>
        <taxon>metagenomes</taxon>
        <taxon>organismal metagenomes</taxon>
    </lineage>
</organism>
<evidence type="ECO:0008006" key="3">
    <source>
        <dbReference type="Google" id="ProtNLM"/>
    </source>
</evidence>
<protein>
    <recommendedName>
        <fullName evidence="3">RING-type domain-containing protein</fullName>
    </recommendedName>
</protein>
<accession>A0A6C0F813</accession>
<feature type="coiled-coil region" evidence="1">
    <location>
        <begin position="99"/>
        <end position="126"/>
    </location>
</feature>
<dbReference type="GO" id="GO:0016567">
    <property type="term" value="P:protein ubiquitination"/>
    <property type="evidence" value="ECO:0007669"/>
    <property type="project" value="InterPro"/>
</dbReference>
<dbReference type="SUPFAM" id="SSF57850">
    <property type="entry name" value="RING/U-box"/>
    <property type="match status" value="1"/>
</dbReference>
<dbReference type="InterPro" id="IPR031127">
    <property type="entry name" value="E3_UB_ligase_RBR"/>
</dbReference>
<dbReference type="Gene3D" id="1.20.120.1750">
    <property type="match status" value="1"/>
</dbReference>
<name>A0A6C0F813_9ZZZZ</name>